<name>A0A1M7GU72_9FLAO</name>
<dbReference type="InterPro" id="IPR018976">
    <property type="entry name" value="Imelysin-like"/>
</dbReference>
<dbReference type="Gene3D" id="1.20.1420.20">
    <property type="entry name" value="M75 peptidase, HXXE motif"/>
    <property type="match status" value="1"/>
</dbReference>
<evidence type="ECO:0000256" key="1">
    <source>
        <dbReference type="ARBA" id="ARBA00004196"/>
    </source>
</evidence>
<dbReference type="AlphaFoldDB" id="A0A1M7GU72"/>
<protein>
    <submittedName>
        <fullName evidence="5">Predicted lipoprotein</fullName>
    </submittedName>
</protein>
<dbReference type="InterPro" id="IPR034984">
    <property type="entry name" value="Imelysin-like_IPPA"/>
</dbReference>
<sequence length="371" mass="40720">MKKILLILSFVAVFVGCSSNDGANNTDGNNYDRTALLTNWADNIIVPSYVNYQAKVQILVTSTNTFVATPTEANLQILRTSCFEAYKAYQYISMYNLGKAEEINLNMASNTYPTNTIGIESNISSGTYNLALLSQFDKQGFPALDYLVNGLGGNDASIVGFYATNANAANYKQYLTAVVSKLKTNVDAVVTDWNSGFKNSYVANSGTSVSSSVNKTTNLFVKNLEKDIRTGKLGIPAGVFSSGVKYPEKVEGYYKNDISKELLNVSLKAQQDFFNGKHFNSTATGEGLKSYLDFLNVIRNGQKLSDIINNQFAAIYTVTNTLNNSFSQQVTTDNSKMIITYDALQQNVIYTKLDMMQALNITIDYVDGDGD</sequence>
<dbReference type="PROSITE" id="PS51257">
    <property type="entry name" value="PROKAR_LIPOPROTEIN"/>
    <property type="match status" value="1"/>
</dbReference>
<evidence type="ECO:0000256" key="3">
    <source>
        <dbReference type="SAM" id="SignalP"/>
    </source>
</evidence>
<evidence type="ECO:0000259" key="4">
    <source>
        <dbReference type="Pfam" id="PF09375"/>
    </source>
</evidence>
<feature type="signal peptide" evidence="3">
    <location>
        <begin position="1"/>
        <end position="23"/>
    </location>
</feature>
<evidence type="ECO:0000313" key="6">
    <source>
        <dbReference type="Proteomes" id="UP000184092"/>
    </source>
</evidence>
<dbReference type="GO" id="GO:0030313">
    <property type="term" value="C:cell envelope"/>
    <property type="evidence" value="ECO:0007669"/>
    <property type="project" value="UniProtKB-SubCell"/>
</dbReference>
<accession>A0A1M7GU72</accession>
<feature type="domain" description="Imelysin-like" evidence="4">
    <location>
        <begin position="45"/>
        <end position="345"/>
    </location>
</feature>
<evidence type="ECO:0000313" key="5">
    <source>
        <dbReference type="EMBL" id="SHM19912.1"/>
    </source>
</evidence>
<reference evidence="6" key="1">
    <citation type="submission" date="2016-11" db="EMBL/GenBank/DDBJ databases">
        <authorList>
            <person name="Varghese N."/>
            <person name="Submissions S."/>
        </authorList>
    </citation>
    <scope>NUCLEOTIDE SEQUENCE [LARGE SCALE GENOMIC DNA]</scope>
    <source>
        <strain evidence="6">CGMCC 1.2749</strain>
    </source>
</reference>
<evidence type="ECO:0000256" key="2">
    <source>
        <dbReference type="ARBA" id="ARBA00022729"/>
    </source>
</evidence>
<dbReference type="OrthoDB" id="650514at2"/>
<gene>
    <name evidence="5" type="ORF">SAMN05216269_10373</name>
</gene>
<proteinExistence type="predicted"/>
<dbReference type="EMBL" id="FRCL01000003">
    <property type="protein sequence ID" value="SHM19912.1"/>
    <property type="molecule type" value="Genomic_DNA"/>
</dbReference>
<keyword evidence="5" id="KW-0449">Lipoprotein</keyword>
<dbReference type="CDD" id="cd14659">
    <property type="entry name" value="Imelysin-like_IPPA"/>
    <property type="match status" value="1"/>
</dbReference>
<keyword evidence="6" id="KW-1185">Reference proteome</keyword>
<dbReference type="Proteomes" id="UP000184092">
    <property type="component" value="Unassembled WGS sequence"/>
</dbReference>
<comment type="subcellular location">
    <subcellularLocation>
        <location evidence="1">Cell envelope</location>
    </subcellularLocation>
</comment>
<keyword evidence="2 3" id="KW-0732">Signal</keyword>
<dbReference type="InterPro" id="IPR038352">
    <property type="entry name" value="Imelysin_sf"/>
</dbReference>
<dbReference type="Pfam" id="PF09375">
    <property type="entry name" value="Peptidase_M75"/>
    <property type="match status" value="1"/>
</dbReference>
<dbReference type="RefSeq" id="WP_073206030.1">
    <property type="nucleotide sequence ID" value="NZ_FRCL01000003.1"/>
</dbReference>
<feature type="chain" id="PRO_5013382718" evidence="3">
    <location>
        <begin position="24"/>
        <end position="371"/>
    </location>
</feature>
<dbReference type="STRING" id="178356.SAMN05216269_10373"/>
<organism evidence="5 6">
    <name type="scientific">Flavobacterium xinjiangense</name>
    <dbReference type="NCBI Taxonomy" id="178356"/>
    <lineage>
        <taxon>Bacteria</taxon>
        <taxon>Pseudomonadati</taxon>
        <taxon>Bacteroidota</taxon>
        <taxon>Flavobacteriia</taxon>
        <taxon>Flavobacteriales</taxon>
        <taxon>Flavobacteriaceae</taxon>
        <taxon>Flavobacterium</taxon>
    </lineage>
</organism>